<dbReference type="GO" id="GO:0003677">
    <property type="term" value="F:DNA binding"/>
    <property type="evidence" value="ECO:0007669"/>
    <property type="project" value="UniProtKB-KW"/>
</dbReference>
<evidence type="ECO:0000256" key="5">
    <source>
        <dbReference type="ARBA" id="ARBA00023163"/>
    </source>
</evidence>
<dbReference type="FunFam" id="1.10.10.10:FF:000001">
    <property type="entry name" value="LysR family transcriptional regulator"/>
    <property type="match status" value="1"/>
</dbReference>
<dbReference type="PANTHER" id="PTHR30346">
    <property type="entry name" value="TRANSCRIPTIONAL DUAL REGULATOR HCAR-RELATED"/>
    <property type="match status" value="1"/>
</dbReference>
<dbReference type="Gene3D" id="3.40.190.10">
    <property type="entry name" value="Periplasmic binding protein-like II"/>
    <property type="match status" value="2"/>
</dbReference>
<organism evidence="9 10">
    <name type="scientific">Mycobacterium numidiamassiliense</name>
    <dbReference type="NCBI Taxonomy" id="1841861"/>
    <lineage>
        <taxon>Bacteria</taxon>
        <taxon>Bacillati</taxon>
        <taxon>Actinomycetota</taxon>
        <taxon>Actinomycetes</taxon>
        <taxon>Mycobacteriales</taxon>
        <taxon>Mycobacteriaceae</taxon>
        <taxon>Mycobacterium</taxon>
    </lineage>
</organism>
<keyword evidence="3 9" id="KW-0238">DNA-binding</keyword>
<dbReference type="AlphaFoldDB" id="A0A2U3PDV0"/>
<keyword evidence="2" id="KW-0805">Transcription regulation</keyword>
<keyword evidence="10" id="KW-1185">Reference proteome</keyword>
<evidence type="ECO:0000256" key="1">
    <source>
        <dbReference type="ARBA" id="ARBA00009437"/>
    </source>
</evidence>
<sequence>MNLRQMQYFVAIAEDGSISRSAERLLVAQPSLSQQIKSLEAELGGALFERIPKGVRLTAAGKAFLPEARAAITHAANATRNARSVLGLEGGELEVATIGSIAYGILPSAFLAWHEHYPATTIALREYKDSNALAEAVRMGVGDIAVGPQPAQWRGPIIELGWEEFVLILPNTDPLAGTARAVPLSALADRDWVLFGTGHQLSDLILEACARAGFAPRRTVQTTQTAAASHLAAAGLGVTLIPDNVVPAGLLAATRHVQPPLIRKLFAYTRSEWPPLAATFVEALQCLRWPTKPRGATVIP</sequence>
<keyword evidence="5" id="KW-0804">Transcription</keyword>
<evidence type="ECO:0000313" key="9">
    <source>
        <dbReference type="EMBL" id="SPM41946.1"/>
    </source>
</evidence>
<dbReference type="GO" id="GO:0032993">
    <property type="term" value="C:protein-DNA complex"/>
    <property type="evidence" value="ECO:0007669"/>
    <property type="project" value="TreeGrafter"/>
</dbReference>
<evidence type="ECO:0000259" key="8">
    <source>
        <dbReference type="PROSITE" id="PS50931"/>
    </source>
</evidence>
<dbReference type="PRINTS" id="PR00039">
    <property type="entry name" value="HTHLYSR"/>
</dbReference>
<dbReference type="SUPFAM" id="SSF46785">
    <property type="entry name" value="Winged helix' DNA-binding domain"/>
    <property type="match status" value="1"/>
</dbReference>
<dbReference type="OrthoDB" id="9789529at2"/>
<gene>
    <name evidence="9" type="ORF">MNAB215_4163</name>
</gene>
<protein>
    <recommendedName>
        <fullName evidence="6">Probable hydrogen peroxide-inducible genes activator</fullName>
    </recommendedName>
</protein>
<evidence type="ECO:0000256" key="6">
    <source>
        <dbReference type="ARBA" id="ARBA00040885"/>
    </source>
</evidence>
<dbReference type="RefSeq" id="WP_077080472.1">
    <property type="nucleotide sequence ID" value="NZ_FUEZ01000004.1"/>
</dbReference>
<dbReference type="GO" id="GO:0003700">
    <property type="term" value="F:DNA-binding transcription factor activity"/>
    <property type="evidence" value="ECO:0007669"/>
    <property type="project" value="InterPro"/>
</dbReference>
<evidence type="ECO:0000256" key="4">
    <source>
        <dbReference type="ARBA" id="ARBA00023159"/>
    </source>
</evidence>
<feature type="domain" description="HTH lysR-type" evidence="8">
    <location>
        <begin position="1"/>
        <end position="58"/>
    </location>
</feature>
<evidence type="ECO:0000256" key="7">
    <source>
        <dbReference type="ARBA" id="ARBA00056658"/>
    </source>
</evidence>
<keyword evidence="4" id="KW-0010">Activator</keyword>
<evidence type="ECO:0000256" key="2">
    <source>
        <dbReference type="ARBA" id="ARBA00023015"/>
    </source>
</evidence>
<comment type="similarity">
    <text evidence="1">Belongs to the LysR transcriptional regulatory family.</text>
</comment>
<dbReference type="EMBL" id="FUEZ01000004">
    <property type="protein sequence ID" value="SPM41946.1"/>
    <property type="molecule type" value="Genomic_DNA"/>
</dbReference>
<dbReference type="InterPro" id="IPR036388">
    <property type="entry name" value="WH-like_DNA-bd_sf"/>
</dbReference>
<dbReference type="PANTHER" id="PTHR30346:SF29">
    <property type="entry name" value="LYSR SUBSTRATE-BINDING"/>
    <property type="match status" value="1"/>
</dbReference>
<dbReference type="InterPro" id="IPR036390">
    <property type="entry name" value="WH_DNA-bd_sf"/>
</dbReference>
<proteinExistence type="inferred from homology"/>
<evidence type="ECO:0000313" key="10">
    <source>
        <dbReference type="Proteomes" id="UP000240424"/>
    </source>
</evidence>
<dbReference type="Proteomes" id="UP000240424">
    <property type="component" value="Unassembled WGS sequence"/>
</dbReference>
<dbReference type="Pfam" id="PF00126">
    <property type="entry name" value="HTH_1"/>
    <property type="match status" value="1"/>
</dbReference>
<dbReference type="InterPro" id="IPR000847">
    <property type="entry name" value="LysR_HTH_N"/>
</dbReference>
<dbReference type="Gene3D" id="1.10.10.10">
    <property type="entry name" value="Winged helix-like DNA-binding domain superfamily/Winged helix DNA-binding domain"/>
    <property type="match status" value="1"/>
</dbReference>
<reference evidence="9 10" key="1">
    <citation type="submission" date="2017-01" db="EMBL/GenBank/DDBJ databases">
        <authorList>
            <consortium name="Urmite Genomes"/>
        </authorList>
    </citation>
    <scope>NUCLEOTIDE SEQUENCE [LARGE SCALE GENOMIC DNA]</scope>
    <source>
        <strain evidence="9 10">AB215</strain>
    </source>
</reference>
<accession>A0A2U3PDV0</accession>
<dbReference type="CDD" id="cd05466">
    <property type="entry name" value="PBP2_LTTR_substrate"/>
    <property type="match status" value="1"/>
</dbReference>
<dbReference type="InterPro" id="IPR005119">
    <property type="entry name" value="LysR_subst-bd"/>
</dbReference>
<name>A0A2U3PDV0_9MYCO</name>
<evidence type="ECO:0000256" key="3">
    <source>
        <dbReference type="ARBA" id="ARBA00023125"/>
    </source>
</evidence>
<dbReference type="STRING" id="1841861.GCA_900157365_02483"/>
<comment type="function">
    <text evidence="7">Required for the induction the katG gene for catalase. Involved in the response to hydrogen peroxide.</text>
</comment>
<dbReference type="PROSITE" id="PS50931">
    <property type="entry name" value="HTH_LYSR"/>
    <property type="match status" value="1"/>
</dbReference>
<dbReference type="SUPFAM" id="SSF53850">
    <property type="entry name" value="Periplasmic binding protein-like II"/>
    <property type="match status" value="1"/>
</dbReference>
<dbReference type="Pfam" id="PF03466">
    <property type="entry name" value="LysR_substrate"/>
    <property type="match status" value="1"/>
</dbReference>